<dbReference type="InterPro" id="IPR033453">
    <property type="entry name" value="Glyco_hydro_30_TIM-barrel"/>
</dbReference>
<dbReference type="Gene3D" id="3.20.20.80">
    <property type="entry name" value="Glycosidases"/>
    <property type="match status" value="1"/>
</dbReference>
<dbReference type="InterPro" id="IPR017853">
    <property type="entry name" value="GH"/>
</dbReference>
<name>A0A6P8YQ42_THRPL</name>
<accession>A0A6P8YQ42</accession>
<evidence type="ECO:0000256" key="5">
    <source>
        <dbReference type="ARBA" id="ARBA00022801"/>
    </source>
</evidence>
<dbReference type="GO" id="GO:0004348">
    <property type="term" value="F:glucosylceramidase activity"/>
    <property type="evidence" value="ECO:0007669"/>
    <property type="project" value="UniProtKB-EC"/>
</dbReference>
<dbReference type="GO" id="GO:0016020">
    <property type="term" value="C:membrane"/>
    <property type="evidence" value="ECO:0007669"/>
    <property type="project" value="GOC"/>
</dbReference>
<dbReference type="Pfam" id="PF02055">
    <property type="entry name" value="Glyco_hydro_30"/>
    <property type="match status" value="1"/>
</dbReference>
<dbReference type="Proteomes" id="UP000515158">
    <property type="component" value="Unplaced"/>
</dbReference>
<evidence type="ECO:0000256" key="2">
    <source>
        <dbReference type="ARBA" id="ARBA00005382"/>
    </source>
</evidence>
<evidence type="ECO:0000313" key="9">
    <source>
        <dbReference type="Proteomes" id="UP000515158"/>
    </source>
</evidence>
<dbReference type="GeneID" id="117644235"/>
<comment type="catalytic activity">
    <reaction evidence="1">
        <text>a beta-D-glucosyl-(1&lt;-&gt;1')-N-acylsphing-4-enine + H2O = an N-acylsphing-4-enine + D-glucose</text>
        <dbReference type="Rhea" id="RHEA:13269"/>
        <dbReference type="ChEBI" id="CHEBI:4167"/>
        <dbReference type="ChEBI" id="CHEBI:15377"/>
        <dbReference type="ChEBI" id="CHEBI:22801"/>
        <dbReference type="ChEBI" id="CHEBI:52639"/>
        <dbReference type="EC" id="3.2.1.45"/>
    </reaction>
    <physiologicalReaction direction="left-to-right" evidence="1">
        <dbReference type="Rhea" id="RHEA:13270"/>
    </physiologicalReaction>
</comment>
<dbReference type="InParanoid" id="A0A6P8YQ42"/>
<dbReference type="PANTHER" id="PTHR11069">
    <property type="entry name" value="GLUCOSYLCERAMIDASE"/>
    <property type="match status" value="1"/>
</dbReference>
<keyword evidence="4" id="KW-0732">Signal</keyword>
<proteinExistence type="inferred from homology"/>
<dbReference type="EC" id="3.2.1.45" evidence="3 6"/>
<dbReference type="AlphaFoldDB" id="A0A6P8YQ42"/>
<organism evidence="10">
    <name type="scientific">Thrips palmi</name>
    <name type="common">Melon thrips</name>
    <dbReference type="NCBI Taxonomy" id="161013"/>
    <lineage>
        <taxon>Eukaryota</taxon>
        <taxon>Metazoa</taxon>
        <taxon>Ecdysozoa</taxon>
        <taxon>Arthropoda</taxon>
        <taxon>Hexapoda</taxon>
        <taxon>Insecta</taxon>
        <taxon>Pterygota</taxon>
        <taxon>Neoptera</taxon>
        <taxon>Paraneoptera</taxon>
        <taxon>Thysanoptera</taxon>
        <taxon>Terebrantia</taxon>
        <taxon>Thripoidea</taxon>
        <taxon>Thripidae</taxon>
        <taxon>Thrips</taxon>
    </lineage>
</organism>
<keyword evidence="6" id="KW-0746">Sphingolipid metabolism</keyword>
<evidence type="ECO:0000259" key="8">
    <source>
        <dbReference type="Pfam" id="PF17189"/>
    </source>
</evidence>
<dbReference type="Pfam" id="PF17189">
    <property type="entry name" value="Glyco_hydro_30C"/>
    <property type="match status" value="1"/>
</dbReference>
<evidence type="ECO:0000259" key="7">
    <source>
        <dbReference type="Pfam" id="PF02055"/>
    </source>
</evidence>
<comment type="similarity">
    <text evidence="2 6">Belongs to the glycosyl hydrolase 30 family.</text>
</comment>
<dbReference type="PANTHER" id="PTHR11069:SF23">
    <property type="entry name" value="LYSOSOMAL ACID GLUCOSYLCERAMIDASE"/>
    <property type="match status" value="1"/>
</dbReference>
<evidence type="ECO:0000256" key="4">
    <source>
        <dbReference type="ARBA" id="ARBA00022729"/>
    </source>
</evidence>
<evidence type="ECO:0000313" key="10">
    <source>
        <dbReference type="RefSeq" id="XP_034239395.1"/>
    </source>
</evidence>
<dbReference type="GO" id="GO:0006680">
    <property type="term" value="P:glucosylceramide catabolic process"/>
    <property type="evidence" value="ECO:0007669"/>
    <property type="project" value="TreeGrafter"/>
</dbReference>
<keyword evidence="6" id="KW-0443">Lipid metabolism</keyword>
<dbReference type="KEGG" id="tpal:117644235"/>
<dbReference type="RefSeq" id="XP_034239395.1">
    <property type="nucleotide sequence ID" value="XM_034383504.1"/>
</dbReference>
<evidence type="ECO:0000256" key="6">
    <source>
        <dbReference type="RuleBase" id="RU361188"/>
    </source>
</evidence>
<evidence type="ECO:0000256" key="1">
    <source>
        <dbReference type="ARBA" id="ARBA00001013"/>
    </source>
</evidence>
<dbReference type="SUPFAM" id="SSF51445">
    <property type="entry name" value="(Trans)glycosidases"/>
    <property type="match status" value="1"/>
</dbReference>
<gene>
    <name evidence="10" type="primary">LOC117644235</name>
</gene>
<feature type="domain" description="Glycosyl hydrolase family 30 TIM-barrel" evidence="7">
    <location>
        <begin position="1"/>
        <end position="57"/>
    </location>
</feature>
<feature type="domain" description="Glycosyl hydrolase family 30 beta sandwich" evidence="8">
    <location>
        <begin position="60"/>
        <end position="126"/>
    </location>
</feature>
<keyword evidence="6" id="KW-0326">Glycosidase</keyword>
<protein>
    <recommendedName>
        <fullName evidence="3 6">Glucosylceramidase</fullName>
        <ecNumber evidence="3 6">3.2.1.45</ecNumber>
    </recommendedName>
</protein>
<sequence>MNHWTAGWIDWNLALNLQGGPTWAKNWVDAPIIVDASKGEFYLNPTYYALAHVSKFVRRDSVRVELHHHGGGLLEAKVDSIAFERPDGALVVVLINKHNSEHSVSIQEGDRGQVDVHVPARSFVTVIYW</sequence>
<evidence type="ECO:0000256" key="3">
    <source>
        <dbReference type="ARBA" id="ARBA00012658"/>
    </source>
</evidence>
<dbReference type="OrthoDB" id="2160638at2759"/>
<keyword evidence="9" id="KW-1185">Reference proteome</keyword>
<dbReference type="InterPro" id="IPR033452">
    <property type="entry name" value="GH30_C"/>
</dbReference>
<keyword evidence="5 6" id="KW-0378">Hydrolase</keyword>
<dbReference type="InterPro" id="IPR001139">
    <property type="entry name" value="Glyco_hydro_30"/>
</dbReference>
<reference evidence="10" key="1">
    <citation type="submission" date="2025-08" db="UniProtKB">
        <authorList>
            <consortium name="RefSeq"/>
        </authorList>
    </citation>
    <scope>IDENTIFICATION</scope>
    <source>
        <tissue evidence="10">Total insect</tissue>
    </source>
</reference>